<keyword evidence="1" id="KW-1133">Transmembrane helix</keyword>
<evidence type="ECO:0000313" key="3">
    <source>
        <dbReference type="Proteomes" id="UP000095780"/>
    </source>
</evidence>
<dbReference type="EMBL" id="CZBV01000004">
    <property type="protein sequence ID" value="CUQ85358.1"/>
    <property type="molecule type" value="Genomic_DNA"/>
</dbReference>
<name>A0A174ZM46_9FIRM</name>
<organism evidence="2 3">
    <name type="scientific">Lachnospira eligens</name>
    <dbReference type="NCBI Taxonomy" id="39485"/>
    <lineage>
        <taxon>Bacteria</taxon>
        <taxon>Bacillati</taxon>
        <taxon>Bacillota</taxon>
        <taxon>Clostridia</taxon>
        <taxon>Lachnospirales</taxon>
        <taxon>Lachnospiraceae</taxon>
        <taxon>Lachnospira</taxon>
    </lineage>
</organism>
<gene>
    <name evidence="2" type="ORF">ERS852492_01601</name>
</gene>
<evidence type="ECO:0000256" key="1">
    <source>
        <dbReference type="SAM" id="Phobius"/>
    </source>
</evidence>
<protein>
    <submittedName>
        <fullName evidence="2">Uncharacterized protein</fullName>
    </submittedName>
</protein>
<proteinExistence type="predicted"/>
<sequence length="163" mass="18624">MKKKILLCLISQLICWSIMTMSDYMEETYNDSFNLIVVFAVPLMCVVLYAIFRRWIYANQMVRLKDVVIICMTWLICGLILGFLIGALVNNQMWIVSQATGGWEHLLNGIEYMMFAVTLAGIPFVAVVLIESVIGIVKLLRKTRRNKTMIKVLFVCHGTPVLL</sequence>
<dbReference type="RefSeq" id="WP_242854924.1">
    <property type="nucleotide sequence ID" value="NZ_CABIXW010000004.1"/>
</dbReference>
<accession>A0A174ZM46</accession>
<dbReference type="Proteomes" id="UP000095780">
    <property type="component" value="Unassembled WGS sequence"/>
</dbReference>
<dbReference type="AlphaFoldDB" id="A0A174ZM46"/>
<evidence type="ECO:0000313" key="2">
    <source>
        <dbReference type="EMBL" id="CUQ85358.1"/>
    </source>
</evidence>
<reference evidence="2 3" key="1">
    <citation type="submission" date="2015-09" db="EMBL/GenBank/DDBJ databases">
        <authorList>
            <consortium name="Pathogen Informatics"/>
        </authorList>
    </citation>
    <scope>NUCLEOTIDE SEQUENCE [LARGE SCALE GENOMIC DNA]</scope>
    <source>
        <strain evidence="2 3">2789STDY5834878</strain>
    </source>
</reference>
<keyword evidence="1" id="KW-0472">Membrane</keyword>
<keyword evidence="1" id="KW-0812">Transmembrane</keyword>
<feature type="transmembrane region" description="Helical" evidence="1">
    <location>
        <begin position="112"/>
        <end position="140"/>
    </location>
</feature>
<feature type="transmembrane region" description="Helical" evidence="1">
    <location>
        <begin position="33"/>
        <end position="52"/>
    </location>
</feature>
<feature type="transmembrane region" description="Helical" evidence="1">
    <location>
        <begin position="64"/>
        <end position="89"/>
    </location>
</feature>